<dbReference type="PRINTS" id="PR00359">
    <property type="entry name" value="BP450"/>
</dbReference>
<name>A0AB39PNT0_9ACTN</name>
<keyword evidence="3 7" id="KW-0479">Metal-binding</keyword>
<evidence type="ECO:0000313" key="8">
    <source>
        <dbReference type="EMBL" id="XDQ32715.1"/>
    </source>
</evidence>
<dbReference type="PANTHER" id="PTHR46696:SF1">
    <property type="entry name" value="CYTOCHROME P450 YJIB-RELATED"/>
    <property type="match status" value="1"/>
</dbReference>
<dbReference type="FunFam" id="1.10.630.10:FF:000018">
    <property type="entry name" value="Cytochrome P450 monooxygenase"/>
    <property type="match status" value="1"/>
</dbReference>
<keyword evidence="2 7" id="KW-0349">Heme</keyword>
<keyword evidence="4 7" id="KW-0560">Oxidoreductase</keyword>
<evidence type="ECO:0000256" key="6">
    <source>
        <dbReference type="ARBA" id="ARBA00023033"/>
    </source>
</evidence>
<evidence type="ECO:0000256" key="2">
    <source>
        <dbReference type="ARBA" id="ARBA00022617"/>
    </source>
</evidence>
<dbReference type="Gene3D" id="1.10.630.10">
    <property type="entry name" value="Cytochrome P450"/>
    <property type="match status" value="1"/>
</dbReference>
<evidence type="ECO:0000256" key="3">
    <source>
        <dbReference type="ARBA" id="ARBA00022723"/>
    </source>
</evidence>
<dbReference type="GO" id="GO:0016705">
    <property type="term" value="F:oxidoreductase activity, acting on paired donors, with incorporation or reduction of molecular oxygen"/>
    <property type="evidence" value="ECO:0007669"/>
    <property type="project" value="InterPro"/>
</dbReference>
<evidence type="ECO:0000256" key="4">
    <source>
        <dbReference type="ARBA" id="ARBA00023002"/>
    </source>
</evidence>
<dbReference type="InterPro" id="IPR017972">
    <property type="entry name" value="Cyt_P450_CS"/>
</dbReference>
<comment type="similarity">
    <text evidence="1 7">Belongs to the cytochrome P450 family.</text>
</comment>
<evidence type="ECO:0000256" key="1">
    <source>
        <dbReference type="ARBA" id="ARBA00010617"/>
    </source>
</evidence>
<keyword evidence="6 7" id="KW-0503">Monooxygenase</keyword>
<dbReference type="GO" id="GO:0005506">
    <property type="term" value="F:iron ion binding"/>
    <property type="evidence" value="ECO:0007669"/>
    <property type="project" value="InterPro"/>
</dbReference>
<dbReference type="RefSeq" id="WP_369167215.1">
    <property type="nucleotide sequence ID" value="NZ_CP163439.1"/>
</dbReference>
<dbReference type="InterPro" id="IPR036396">
    <property type="entry name" value="Cyt_P450_sf"/>
</dbReference>
<dbReference type="GO" id="GO:0004497">
    <property type="term" value="F:monooxygenase activity"/>
    <property type="evidence" value="ECO:0007669"/>
    <property type="project" value="UniProtKB-KW"/>
</dbReference>
<dbReference type="InterPro" id="IPR002397">
    <property type="entry name" value="Cyt_P450_B"/>
</dbReference>
<reference evidence="8" key="1">
    <citation type="submission" date="2024-07" db="EMBL/GenBank/DDBJ databases">
        <authorList>
            <person name="Yu S.T."/>
        </authorList>
    </citation>
    <scope>NUCLEOTIDE SEQUENCE</scope>
    <source>
        <strain evidence="8">R28</strain>
    </source>
</reference>
<proteinExistence type="inferred from homology"/>
<evidence type="ECO:0000256" key="5">
    <source>
        <dbReference type="ARBA" id="ARBA00023004"/>
    </source>
</evidence>
<dbReference type="AlphaFoldDB" id="A0AB39PNT0"/>
<dbReference type="InterPro" id="IPR001128">
    <property type="entry name" value="Cyt_P450"/>
</dbReference>
<protein>
    <submittedName>
        <fullName evidence="8">Cytochrome P450</fullName>
    </submittedName>
</protein>
<organism evidence="8">
    <name type="scientific">Streptomyces sp. R28</name>
    <dbReference type="NCBI Taxonomy" id="3238628"/>
    <lineage>
        <taxon>Bacteria</taxon>
        <taxon>Bacillati</taxon>
        <taxon>Actinomycetota</taxon>
        <taxon>Actinomycetes</taxon>
        <taxon>Kitasatosporales</taxon>
        <taxon>Streptomycetaceae</taxon>
        <taxon>Streptomyces</taxon>
    </lineage>
</organism>
<gene>
    <name evidence="8" type="ORF">AB5J49_04810</name>
</gene>
<sequence>MTTGQHTGQHIEQHPPQLYEVEDLPGLDFDPFLRESVRTAPVRRIRLPYGEGGCWLVTRHEDVRFVTSDPRFTRDIVGRPTPRMTKHLIPLDRAVSFVDPPDHARVRSVVTSAFGRNALEALRPRARQILDGLVDGLLEAGPPADLVRHVTSPFPMAVLGELVGIPEEDRPLVQQWAQTLLTRARDDAAAERARQVKETARGYFLRLAARRRREPRRDLMTSLAAAVGEGRIDEEEMLALATLIALNGWHAVRNNTTNMVYALLTHDGLVQRLRAQPQITPRAVEELLRWIPHKHGVGQPRIATQDVEVGGVLIREGEVVQVSYTAANWDDRCYPHPERIDFDRQGPGHLAFGHGPHHCVAPLLARMEAELLLTTLVTRLPELTLAVPAGQVLWQTDVLIRGPVELPVTW</sequence>
<dbReference type="Pfam" id="PF00067">
    <property type="entry name" value="p450"/>
    <property type="match status" value="1"/>
</dbReference>
<dbReference type="SUPFAM" id="SSF48264">
    <property type="entry name" value="Cytochrome P450"/>
    <property type="match status" value="1"/>
</dbReference>
<dbReference type="GO" id="GO:0020037">
    <property type="term" value="F:heme binding"/>
    <property type="evidence" value="ECO:0007669"/>
    <property type="project" value="InterPro"/>
</dbReference>
<keyword evidence="5 7" id="KW-0408">Iron</keyword>
<accession>A0AB39PNT0</accession>
<evidence type="ECO:0000256" key="7">
    <source>
        <dbReference type="RuleBase" id="RU000461"/>
    </source>
</evidence>
<dbReference type="EMBL" id="CP163439">
    <property type="protein sequence ID" value="XDQ32715.1"/>
    <property type="molecule type" value="Genomic_DNA"/>
</dbReference>
<dbReference type="PROSITE" id="PS00086">
    <property type="entry name" value="CYTOCHROME_P450"/>
    <property type="match status" value="1"/>
</dbReference>
<dbReference type="CDD" id="cd11031">
    <property type="entry name" value="Cyp158A-like"/>
    <property type="match status" value="1"/>
</dbReference>
<dbReference type="PANTHER" id="PTHR46696">
    <property type="entry name" value="P450, PUTATIVE (EUROFUNG)-RELATED"/>
    <property type="match status" value="1"/>
</dbReference>